<dbReference type="InterPro" id="IPR058028">
    <property type="entry name" value="Tepsin_VHS/ENTH-like"/>
</dbReference>
<dbReference type="PANTHER" id="PTHR21514">
    <property type="entry name" value="AP-4 COMPLEX ACCESSORY SUBUNIT TEPSIN"/>
    <property type="match status" value="1"/>
</dbReference>
<dbReference type="Ensembl" id="ENSLACT00000013966.1">
    <property type="protein sequence ID" value="ENSLACP00000013869.1"/>
    <property type="gene ID" value="ENSLACG00000012210.1"/>
</dbReference>
<feature type="compositionally biased region" description="Polar residues" evidence="5">
    <location>
        <begin position="260"/>
        <end position="286"/>
    </location>
</feature>
<keyword evidence="3" id="KW-0333">Golgi apparatus</keyword>
<protein>
    <submittedName>
        <fullName evidence="7">TEPSIN adaptor related protein complex 4 accessory protein</fullName>
    </submittedName>
</protein>
<dbReference type="FunCoup" id="H3AW48">
    <property type="interactions" value="1508"/>
</dbReference>
<dbReference type="AlphaFoldDB" id="H3AW48"/>
<evidence type="ECO:0000313" key="7">
    <source>
        <dbReference type="Ensembl" id="ENSLACP00000013869.1"/>
    </source>
</evidence>
<dbReference type="Gene3D" id="1.25.40.90">
    <property type="match status" value="1"/>
</dbReference>
<dbReference type="EMBL" id="AFYH01011199">
    <property type="status" value="NOT_ANNOTATED_CDS"/>
    <property type="molecule type" value="Genomic_DNA"/>
</dbReference>
<dbReference type="PROSITE" id="PS50942">
    <property type="entry name" value="ENTH"/>
    <property type="match status" value="1"/>
</dbReference>
<reference evidence="7" key="2">
    <citation type="submission" date="2025-08" db="UniProtKB">
        <authorList>
            <consortium name="Ensembl"/>
        </authorList>
    </citation>
    <scope>IDENTIFICATION</scope>
</reference>
<dbReference type="GO" id="GO:0032588">
    <property type="term" value="C:trans-Golgi network membrane"/>
    <property type="evidence" value="ECO:0007669"/>
    <property type="project" value="TreeGrafter"/>
</dbReference>
<dbReference type="OMA" id="KASQRCP"/>
<reference evidence="8" key="1">
    <citation type="submission" date="2011-08" db="EMBL/GenBank/DDBJ databases">
        <title>The draft genome of Latimeria chalumnae.</title>
        <authorList>
            <person name="Di Palma F."/>
            <person name="Alfoldi J."/>
            <person name="Johnson J."/>
            <person name="Berlin A."/>
            <person name="Gnerre S."/>
            <person name="Jaffe D."/>
            <person name="MacCallum I."/>
            <person name="Young S."/>
            <person name="Walker B.J."/>
            <person name="Lander E."/>
            <person name="Lindblad-Toh K."/>
        </authorList>
    </citation>
    <scope>NUCLEOTIDE SEQUENCE [LARGE SCALE GENOMIC DNA]</scope>
    <source>
        <strain evidence="8">Wild caught</strain>
    </source>
</reference>
<accession>H3AW48</accession>
<evidence type="ECO:0000259" key="6">
    <source>
        <dbReference type="PROSITE" id="PS50942"/>
    </source>
</evidence>
<keyword evidence="8" id="KW-1185">Reference proteome</keyword>
<evidence type="ECO:0000256" key="4">
    <source>
        <dbReference type="ARBA" id="ARBA00023329"/>
    </source>
</evidence>
<name>H3AW48_LATCH</name>
<evidence type="ECO:0000256" key="1">
    <source>
        <dbReference type="ARBA" id="ARBA00004541"/>
    </source>
</evidence>
<dbReference type="InterPro" id="IPR039273">
    <property type="entry name" value="TEPSIN"/>
</dbReference>
<feature type="region of interest" description="Disordered" evidence="5">
    <location>
        <begin position="245"/>
        <end position="297"/>
    </location>
</feature>
<dbReference type="InterPro" id="IPR013809">
    <property type="entry name" value="ENTH"/>
</dbReference>
<dbReference type="EMBL" id="AFYH01011200">
    <property type="status" value="NOT_ANNOTATED_CDS"/>
    <property type="molecule type" value="Genomic_DNA"/>
</dbReference>
<evidence type="ECO:0000256" key="2">
    <source>
        <dbReference type="ARBA" id="ARBA00004601"/>
    </source>
</evidence>
<proteinExistence type="predicted"/>
<sequence>MAALIDRLSFLQQLPMLIKATSDDEVPCPGYLFEEIAKISHESVGNCQCLLEYLLERLQSNSGYVKLKVLKILHSLCSHGSAQFVLDLRRNASFVQETMVFSGAPDPVHGNALFQKVRNVAQDLASILFSDALMPQPDGSPSRLLPNTGMGSKSVSSTSMEGFGYTADRSSSGSAGGRFLTTIQKAAEVVVSAVLPSHEVPISHGKSLCGDIYQPVTAPSATVACPAPENTAPVSARNVRAAALHQPGQAGGGWEDCDSGHSSQNSSQENCDISRTSDGSNKSGSDGHSGASRESEDFIESEQAKKLSVYFVKVLLYLWKVFFSSLKLGHQTATPALNSYILSLLSPPPPKHTQRSMCAISALMYSDLLSHDQIFSITQQHLQQLSDGEPGPVANKATKILRQFEALMRSSPVSKIQSTEAGWSSSGENPSPCTDNLL</sequence>
<feature type="region of interest" description="Disordered" evidence="5">
    <location>
        <begin position="418"/>
        <end position="438"/>
    </location>
</feature>
<comment type="subcellular location">
    <subcellularLocation>
        <location evidence="1">Cytoplasmic vesicle</location>
    </subcellularLocation>
    <subcellularLocation>
        <location evidence="2">Golgi apparatus</location>
        <location evidence="2">trans-Golgi network</location>
    </subcellularLocation>
</comment>
<dbReference type="InterPro" id="IPR035802">
    <property type="entry name" value="ENTH/VHS_tepsin"/>
</dbReference>
<dbReference type="HOGENOM" id="CLU_030958_0_0_1"/>
<dbReference type="Bgee" id="ENSLACG00000012210">
    <property type="expression patterns" value="Expressed in muscle tissue and 3 other cell types or tissues"/>
</dbReference>
<reference evidence="7" key="3">
    <citation type="submission" date="2025-09" db="UniProtKB">
        <authorList>
            <consortium name="Ensembl"/>
        </authorList>
    </citation>
    <scope>IDENTIFICATION</scope>
</reference>
<dbReference type="GeneTree" id="ENSGT00390000015076"/>
<evidence type="ECO:0000313" key="8">
    <source>
        <dbReference type="Proteomes" id="UP000008672"/>
    </source>
</evidence>
<dbReference type="InParanoid" id="H3AW48"/>
<dbReference type="Pfam" id="PF01417">
    <property type="entry name" value="ENTH"/>
    <property type="match status" value="1"/>
</dbReference>
<gene>
    <name evidence="7" type="primary">TEPSIN</name>
</gene>
<keyword evidence="4" id="KW-0968">Cytoplasmic vesicle</keyword>
<dbReference type="eggNOG" id="ENOG502QV38">
    <property type="taxonomic scope" value="Eukaryota"/>
</dbReference>
<organism evidence="7 8">
    <name type="scientific">Latimeria chalumnae</name>
    <name type="common">Coelacanth</name>
    <dbReference type="NCBI Taxonomy" id="7897"/>
    <lineage>
        <taxon>Eukaryota</taxon>
        <taxon>Metazoa</taxon>
        <taxon>Chordata</taxon>
        <taxon>Craniata</taxon>
        <taxon>Vertebrata</taxon>
        <taxon>Euteleostomi</taxon>
        <taxon>Coelacanthiformes</taxon>
        <taxon>Coelacanthidae</taxon>
        <taxon>Latimeria</taxon>
    </lineage>
</organism>
<feature type="domain" description="ENTH" evidence="6">
    <location>
        <begin position="5"/>
        <end position="138"/>
    </location>
</feature>
<dbReference type="Proteomes" id="UP000008672">
    <property type="component" value="Unassembled WGS sequence"/>
</dbReference>
<dbReference type="CDD" id="cd03572">
    <property type="entry name" value="ENTH_like_Tepsin"/>
    <property type="match status" value="1"/>
</dbReference>
<dbReference type="EMBL" id="AFYH01011201">
    <property type="status" value="NOT_ANNOTATED_CDS"/>
    <property type="molecule type" value="Genomic_DNA"/>
</dbReference>
<dbReference type="SUPFAM" id="SSF48464">
    <property type="entry name" value="ENTH/VHS domain"/>
    <property type="match status" value="1"/>
</dbReference>
<dbReference type="Pfam" id="PF25827">
    <property type="entry name" value="TVHS-like"/>
    <property type="match status" value="1"/>
</dbReference>
<evidence type="ECO:0000256" key="5">
    <source>
        <dbReference type="SAM" id="MobiDB-lite"/>
    </source>
</evidence>
<dbReference type="GO" id="GO:0031410">
    <property type="term" value="C:cytoplasmic vesicle"/>
    <property type="evidence" value="ECO:0007669"/>
    <property type="project" value="UniProtKB-SubCell"/>
</dbReference>
<dbReference type="STRING" id="7897.ENSLACP00000013869"/>
<dbReference type="InterPro" id="IPR008942">
    <property type="entry name" value="ENTH_VHS"/>
</dbReference>
<dbReference type="PANTHER" id="PTHR21514:SF0">
    <property type="entry name" value="AP-4 COMPLEX ACCESSORY SUBUNIT TEPSIN"/>
    <property type="match status" value="1"/>
</dbReference>
<evidence type="ECO:0000256" key="3">
    <source>
        <dbReference type="ARBA" id="ARBA00023034"/>
    </source>
</evidence>